<dbReference type="KEGG" id="mha:HF1_04740"/>
<dbReference type="Proteomes" id="UP000008637">
    <property type="component" value="Chromosome"/>
</dbReference>
<evidence type="ECO:0000313" key="2">
    <source>
        <dbReference type="Proteomes" id="UP000008637"/>
    </source>
</evidence>
<dbReference type="AlphaFoldDB" id="E8ZH61"/>
<evidence type="ECO:0000313" key="1">
    <source>
        <dbReference type="EMBL" id="CBY92482.1"/>
    </source>
</evidence>
<gene>
    <name evidence="1" type="ordered locus">HF1_04740</name>
</gene>
<protein>
    <submittedName>
        <fullName evidence="1">Uncharacterized protein</fullName>
    </submittedName>
</protein>
<proteinExistence type="predicted"/>
<accession>E8ZH61</accession>
<reference evidence="1 2" key="1">
    <citation type="journal article" date="2011" name="J. Bacteriol.">
        <title>Complete genome sequence of Mycoplasma haemofelis, a hemotropic mycoplasma.</title>
        <authorList>
            <person name="Barker E.N."/>
            <person name="Helps C.R."/>
            <person name="Peters I.R."/>
            <person name="Darby A.C."/>
            <person name="Radford A.D."/>
            <person name="Tasker S."/>
        </authorList>
    </citation>
    <scope>NUCLEOTIDE SEQUENCE [LARGE SCALE GENOMIC DNA]</scope>
    <source>
        <strain evidence="1 2">Langford 1</strain>
    </source>
</reference>
<keyword evidence="2" id="KW-1185">Reference proteome</keyword>
<name>E8ZH61_MYCHL</name>
<organism evidence="1 2">
    <name type="scientific">Mycoplasma haemofelis (strain Langford 1)</name>
    <name type="common">Haemobartonella felis</name>
    <dbReference type="NCBI Taxonomy" id="941640"/>
    <lineage>
        <taxon>Bacteria</taxon>
        <taxon>Bacillati</taxon>
        <taxon>Mycoplasmatota</taxon>
        <taxon>Mollicutes</taxon>
        <taxon>Mycoplasmataceae</taxon>
        <taxon>Mycoplasma</taxon>
    </lineage>
</organism>
<dbReference type="HOGENOM" id="CLU_098620_3_0_14"/>
<dbReference type="EMBL" id="FR773153">
    <property type="protein sequence ID" value="CBY92482.1"/>
    <property type="molecule type" value="Genomic_DNA"/>
</dbReference>
<dbReference type="OrthoDB" id="9825823at2"/>
<sequence>MNALKMGLTSTAALGGAVGGGFLIKNAISSDEKPTVSTRLVSEGFELLNASHTSHWSTSLSKYNSKKASGAADISEDKLKSICQELLSKDKEAEEDYKKARRYCVVPQNISTRLSKLGLNVLTTTENTHQQQWTSLAASYVTKGTGNNQIESLTLQSANSDQTNWSKLRDQCKVVVEKDHWEENFDSYLEKAKMWCTSESITPSKN</sequence>